<proteinExistence type="predicted"/>
<evidence type="ECO:0000313" key="3">
    <source>
        <dbReference type="Proteomes" id="UP000436006"/>
    </source>
</evidence>
<keyword evidence="3" id="KW-1185">Reference proteome</keyword>
<gene>
    <name evidence="2" type="ORF">GO755_33665</name>
</gene>
<evidence type="ECO:0000256" key="1">
    <source>
        <dbReference type="SAM" id="MobiDB-lite"/>
    </source>
</evidence>
<feature type="region of interest" description="Disordered" evidence="1">
    <location>
        <begin position="130"/>
        <end position="155"/>
    </location>
</feature>
<evidence type="ECO:0000313" key="2">
    <source>
        <dbReference type="EMBL" id="MVM35023.1"/>
    </source>
</evidence>
<sequence>MEYNFGEKVEQLLIDKGKTKKSLYDYLKMTANGLDAMIKNNSISAVRLGQIANYFEVPVHYFYGDIQASSKKIANESSLEREEILKISDDIGQLRNFFEEEIRVKNQQIAGLQRTVDVLVGKSKGVSKKSRIAPREVSNHPSTNLMKKEINPALA</sequence>
<feature type="compositionally biased region" description="Basic and acidic residues" evidence="1">
    <location>
        <begin position="146"/>
        <end position="155"/>
    </location>
</feature>
<name>A0A7K1SMX3_9BACT</name>
<organism evidence="2 3">
    <name type="scientific">Spirosoma arboris</name>
    <dbReference type="NCBI Taxonomy" id="2682092"/>
    <lineage>
        <taxon>Bacteria</taxon>
        <taxon>Pseudomonadati</taxon>
        <taxon>Bacteroidota</taxon>
        <taxon>Cytophagia</taxon>
        <taxon>Cytophagales</taxon>
        <taxon>Cytophagaceae</taxon>
        <taxon>Spirosoma</taxon>
    </lineage>
</organism>
<accession>A0A7K1SMX3</accession>
<dbReference type="Gene3D" id="1.10.260.40">
    <property type="entry name" value="lambda repressor-like DNA-binding domains"/>
    <property type="match status" value="1"/>
</dbReference>
<dbReference type="Proteomes" id="UP000436006">
    <property type="component" value="Unassembled WGS sequence"/>
</dbReference>
<protein>
    <submittedName>
        <fullName evidence="2">Uncharacterized protein</fullName>
    </submittedName>
</protein>
<dbReference type="InterPro" id="IPR010982">
    <property type="entry name" value="Lambda_DNA-bd_dom_sf"/>
</dbReference>
<dbReference type="RefSeq" id="WP_157589835.1">
    <property type="nucleotide sequence ID" value="NZ_WPIN01000019.1"/>
</dbReference>
<dbReference type="EMBL" id="WPIN01000019">
    <property type="protein sequence ID" value="MVM35023.1"/>
    <property type="molecule type" value="Genomic_DNA"/>
</dbReference>
<dbReference type="GO" id="GO:0003677">
    <property type="term" value="F:DNA binding"/>
    <property type="evidence" value="ECO:0007669"/>
    <property type="project" value="InterPro"/>
</dbReference>
<dbReference type="AlphaFoldDB" id="A0A7K1SMX3"/>
<reference evidence="2 3" key="1">
    <citation type="submission" date="2019-12" db="EMBL/GenBank/DDBJ databases">
        <title>Spirosoma sp. HMF4905 genome sequencing and assembly.</title>
        <authorList>
            <person name="Kang H."/>
            <person name="Cha I."/>
            <person name="Kim H."/>
            <person name="Joh K."/>
        </authorList>
    </citation>
    <scope>NUCLEOTIDE SEQUENCE [LARGE SCALE GENOMIC DNA]</scope>
    <source>
        <strain evidence="2 3">HMF4905</strain>
    </source>
</reference>
<comment type="caution">
    <text evidence="2">The sequence shown here is derived from an EMBL/GenBank/DDBJ whole genome shotgun (WGS) entry which is preliminary data.</text>
</comment>